<evidence type="ECO:0000313" key="2">
    <source>
        <dbReference type="EMBL" id="MBY84143.1"/>
    </source>
</evidence>
<dbReference type="EMBL" id="GGMS01014940">
    <property type="protein sequence ID" value="MBY84143.1"/>
    <property type="molecule type" value="Transcribed_RNA"/>
</dbReference>
<name>A0A2S2R2H8_9HEMI</name>
<gene>
    <name evidence="2" type="primary">ZMYM5_12</name>
    <name evidence="4" type="synonym">LOC112680625</name>
    <name evidence="2" type="ORF">g.182619</name>
</gene>
<evidence type="ECO:0000259" key="1">
    <source>
        <dbReference type="SMART" id="SM00597"/>
    </source>
</evidence>
<feature type="domain" description="TTF-type" evidence="1">
    <location>
        <begin position="157"/>
        <end position="256"/>
    </location>
</feature>
<dbReference type="PANTHER" id="PTHR45749">
    <property type="match status" value="1"/>
</dbReference>
<organism evidence="2">
    <name type="scientific">Sipha flava</name>
    <name type="common">yellow sugarcane aphid</name>
    <dbReference type="NCBI Taxonomy" id="143950"/>
    <lineage>
        <taxon>Eukaryota</taxon>
        <taxon>Metazoa</taxon>
        <taxon>Ecdysozoa</taxon>
        <taxon>Arthropoda</taxon>
        <taxon>Hexapoda</taxon>
        <taxon>Insecta</taxon>
        <taxon>Pterygota</taxon>
        <taxon>Neoptera</taxon>
        <taxon>Paraneoptera</taxon>
        <taxon>Hemiptera</taxon>
        <taxon>Sternorrhyncha</taxon>
        <taxon>Aphidomorpha</taxon>
        <taxon>Aphidoidea</taxon>
        <taxon>Aphididae</taxon>
        <taxon>Sipha</taxon>
    </lineage>
</organism>
<evidence type="ECO:0000313" key="4">
    <source>
        <dbReference type="RefSeq" id="XP_025406568.1"/>
    </source>
</evidence>
<dbReference type="AlphaFoldDB" id="A0A2S2R2H8"/>
<dbReference type="Proteomes" id="UP000694846">
    <property type="component" value="Unplaced"/>
</dbReference>
<dbReference type="PANTHER" id="PTHR45749:SF21">
    <property type="entry name" value="DUF4371 DOMAIN-CONTAINING PROTEIN"/>
    <property type="match status" value="1"/>
</dbReference>
<proteinExistence type="predicted"/>
<dbReference type="OrthoDB" id="6595193at2759"/>
<dbReference type="SMART" id="SM00597">
    <property type="entry name" value="ZnF_TTF"/>
    <property type="match status" value="1"/>
</dbReference>
<protein>
    <submittedName>
        <fullName evidence="2 4">Zinc finger MYM-type protein 5</fullName>
    </submittedName>
</protein>
<sequence>MGPRKLSGAQNRKKLKCKQLENKMLANQWGKWLKKSNQQNISTNSASHVNETNTNTNEVVDEIECNESRENPEKLIPEIEMLKEISIPEPKMYSVETEKNTETESHVNESEHNIFIIDFNDPSSWPPITDKIRSLLINHGPEQGKNSNFYFSENDTDKRRFTANWFTKILSNGEKVERSWLIYSNKTKSVYCFPCMLFANKTMTSSAITNPKHGFNNWKKLNPKITDHENSNEHRMNMFKWKNVNKNNTIDCALEIEIKSEKDKWKHILKVVIDCVRFCSVNNLALRGSNNEIGKPGCGIFLNLIRLISNYDSVLSSHLKYHGQTTYLSNKIQNEFINLLGSKVRNHL</sequence>
<accession>A0A2S2R2H8</accession>
<dbReference type="RefSeq" id="XP_025406568.1">
    <property type="nucleotide sequence ID" value="XM_025550783.1"/>
</dbReference>
<reference evidence="2" key="1">
    <citation type="submission" date="2018-04" db="EMBL/GenBank/DDBJ databases">
        <title>Transcriptome assembly of Sipha flava.</title>
        <authorList>
            <person name="Scully E.D."/>
            <person name="Geib S.M."/>
            <person name="Palmer N.A."/>
            <person name="Koch K."/>
            <person name="Bradshaw J."/>
            <person name="Heng-Moss T."/>
            <person name="Sarath G."/>
        </authorList>
    </citation>
    <scope>NUCLEOTIDE SEQUENCE</scope>
</reference>
<dbReference type="InterPro" id="IPR006580">
    <property type="entry name" value="Znf_TTF"/>
</dbReference>
<evidence type="ECO:0000313" key="3">
    <source>
        <dbReference type="Proteomes" id="UP000694846"/>
    </source>
</evidence>
<reference evidence="4" key="2">
    <citation type="submission" date="2025-04" db="UniProtKB">
        <authorList>
            <consortium name="RefSeq"/>
        </authorList>
    </citation>
    <scope>IDENTIFICATION</scope>
    <source>
        <tissue evidence="4">Whole body</tissue>
    </source>
</reference>
<keyword evidence="3" id="KW-1185">Reference proteome</keyword>